<evidence type="ECO:0000256" key="1">
    <source>
        <dbReference type="ARBA" id="ARBA00010879"/>
    </source>
</evidence>
<feature type="domain" description="Reverse transcriptase" evidence="3">
    <location>
        <begin position="156"/>
        <end position="209"/>
    </location>
</feature>
<dbReference type="InterPro" id="IPR043502">
    <property type="entry name" value="DNA/RNA_pol_sf"/>
</dbReference>
<dbReference type="EMBL" id="JAUCMX010000002">
    <property type="protein sequence ID" value="KAK3553480.1"/>
    <property type="molecule type" value="Genomic_DNA"/>
</dbReference>
<dbReference type="Gene3D" id="3.10.10.10">
    <property type="entry name" value="HIV Type 1 Reverse Transcriptase, subunit A, domain 1"/>
    <property type="match status" value="1"/>
</dbReference>
<evidence type="ECO:0000313" key="4">
    <source>
        <dbReference type="EMBL" id="KAK3553480.1"/>
    </source>
</evidence>
<evidence type="ECO:0000259" key="3">
    <source>
        <dbReference type="Pfam" id="PF00078"/>
    </source>
</evidence>
<keyword evidence="5" id="KW-1185">Reference proteome</keyword>
<proteinExistence type="inferred from homology"/>
<sequence>MVRQCSRCAVGSAAPPPDLAHHPRLPLAPALLSAHLLEEADYNIVWNIVSRIFSHAHASLLLLRSTPEIAYYELQEVFSKERATHLPPHHHWDCAIDLLPNTMPPKCKVYPLSLTESKAMEDYIEEALAAGYIQPSTSPAATSSLWKCYYEMDLIDWYVIVYIDDILIYSSSFNDHVHHVRTVPTCLHQHQLYAKAEKCEFHKDSFTFL</sequence>
<dbReference type="GO" id="GO:0004523">
    <property type="term" value="F:RNA-DNA hybrid ribonuclease activity"/>
    <property type="evidence" value="ECO:0007669"/>
    <property type="project" value="UniProtKB-EC"/>
</dbReference>
<dbReference type="PANTHER" id="PTHR24559:SF440">
    <property type="entry name" value="RIBONUCLEASE H"/>
    <property type="match status" value="1"/>
</dbReference>
<dbReference type="InterPro" id="IPR000477">
    <property type="entry name" value="RT_dom"/>
</dbReference>
<evidence type="ECO:0000256" key="2">
    <source>
        <dbReference type="ARBA" id="ARBA00012180"/>
    </source>
</evidence>
<dbReference type="SUPFAM" id="SSF56672">
    <property type="entry name" value="DNA/RNA polymerases"/>
    <property type="match status" value="1"/>
</dbReference>
<dbReference type="AlphaFoldDB" id="A0AAE0RFN8"/>
<dbReference type="InterPro" id="IPR043128">
    <property type="entry name" value="Rev_trsase/Diguanyl_cyclase"/>
</dbReference>
<evidence type="ECO:0000313" key="5">
    <source>
        <dbReference type="Proteomes" id="UP001274896"/>
    </source>
</evidence>
<dbReference type="Gene3D" id="3.30.70.270">
    <property type="match status" value="1"/>
</dbReference>
<gene>
    <name evidence="4" type="ORF">QTP70_003521</name>
</gene>
<name>A0AAE0RFN8_9TELE</name>
<reference evidence="4" key="1">
    <citation type="submission" date="2023-06" db="EMBL/GenBank/DDBJ databases">
        <title>Male Hemibagrus guttatus genome.</title>
        <authorList>
            <person name="Bian C."/>
        </authorList>
    </citation>
    <scope>NUCLEOTIDE SEQUENCE</scope>
    <source>
        <strain evidence="4">Male_cb2023</strain>
        <tissue evidence="4">Muscle</tissue>
    </source>
</reference>
<accession>A0AAE0RFN8</accession>
<dbReference type="Proteomes" id="UP001274896">
    <property type="component" value="Unassembled WGS sequence"/>
</dbReference>
<dbReference type="PANTHER" id="PTHR24559">
    <property type="entry name" value="TRANSPOSON TY3-I GAG-POL POLYPROTEIN"/>
    <property type="match status" value="1"/>
</dbReference>
<comment type="similarity">
    <text evidence="1">Belongs to the beta type-B retroviral polymerase family. HERV class-II K(HML-2) pol subfamily.</text>
</comment>
<dbReference type="InterPro" id="IPR053134">
    <property type="entry name" value="RNA-dir_DNA_polymerase"/>
</dbReference>
<dbReference type="EC" id="3.1.26.4" evidence="2"/>
<protein>
    <recommendedName>
        <fullName evidence="2">ribonuclease H</fullName>
        <ecNumber evidence="2">3.1.26.4</ecNumber>
    </recommendedName>
</protein>
<dbReference type="Pfam" id="PF00078">
    <property type="entry name" value="RVT_1"/>
    <property type="match status" value="1"/>
</dbReference>
<comment type="caution">
    <text evidence="4">The sequence shown here is derived from an EMBL/GenBank/DDBJ whole genome shotgun (WGS) entry which is preliminary data.</text>
</comment>
<organism evidence="4 5">
    <name type="scientific">Hemibagrus guttatus</name>
    <dbReference type="NCBI Taxonomy" id="175788"/>
    <lineage>
        <taxon>Eukaryota</taxon>
        <taxon>Metazoa</taxon>
        <taxon>Chordata</taxon>
        <taxon>Craniata</taxon>
        <taxon>Vertebrata</taxon>
        <taxon>Euteleostomi</taxon>
        <taxon>Actinopterygii</taxon>
        <taxon>Neopterygii</taxon>
        <taxon>Teleostei</taxon>
        <taxon>Ostariophysi</taxon>
        <taxon>Siluriformes</taxon>
        <taxon>Bagridae</taxon>
        <taxon>Hemibagrus</taxon>
    </lineage>
</organism>